<organism evidence="1">
    <name type="scientific">Arundo donax</name>
    <name type="common">Giant reed</name>
    <name type="synonym">Donax arundinaceus</name>
    <dbReference type="NCBI Taxonomy" id="35708"/>
    <lineage>
        <taxon>Eukaryota</taxon>
        <taxon>Viridiplantae</taxon>
        <taxon>Streptophyta</taxon>
        <taxon>Embryophyta</taxon>
        <taxon>Tracheophyta</taxon>
        <taxon>Spermatophyta</taxon>
        <taxon>Magnoliopsida</taxon>
        <taxon>Liliopsida</taxon>
        <taxon>Poales</taxon>
        <taxon>Poaceae</taxon>
        <taxon>PACMAD clade</taxon>
        <taxon>Arundinoideae</taxon>
        <taxon>Arundineae</taxon>
        <taxon>Arundo</taxon>
    </lineage>
</organism>
<name>A0A0A9E2T4_ARUDO</name>
<dbReference type="EMBL" id="GBRH01205700">
    <property type="protein sequence ID" value="JAD92195.1"/>
    <property type="molecule type" value="Transcribed_RNA"/>
</dbReference>
<protein>
    <submittedName>
        <fullName evidence="1">Uncharacterized protein</fullName>
    </submittedName>
</protein>
<sequence>MQNSDNKIASEYHQLMQFNVKRMLHDASLSK</sequence>
<evidence type="ECO:0000313" key="1">
    <source>
        <dbReference type="EMBL" id="JAD92195.1"/>
    </source>
</evidence>
<reference evidence="1" key="1">
    <citation type="submission" date="2014-09" db="EMBL/GenBank/DDBJ databases">
        <authorList>
            <person name="Magalhaes I.L.F."/>
            <person name="Oliveira U."/>
            <person name="Santos F.R."/>
            <person name="Vidigal T.H.D.A."/>
            <person name="Brescovit A.D."/>
            <person name="Santos A.J."/>
        </authorList>
    </citation>
    <scope>NUCLEOTIDE SEQUENCE</scope>
    <source>
        <tissue evidence="1">Shoot tissue taken approximately 20 cm above the soil surface</tissue>
    </source>
</reference>
<accession>A0A0A9E2T4</accession>
<reference evidence="1" key="2">
    <citation type="journal article" date="2015" name="Data Brief">
        <title>Shoot transcriptome of the giant reed, Arundo donax.</title>
        <authorList>
            <person name="Barrero R.A."/>
            <person name="Guerrero F.D."/>
            <person name="Moolhuijzen P."/>
            <person name="Goolsby J.A."/>
            <person name="Tidwell J."/>
            <person name="Bellgard S.E."/>
            <person name="Bellgard M.I."/>
        </authorList>
    </citation>
    <scope>NUCLEOTIDE SEQUENCE</scope>
    <source>
        <tissue evidence="1">Shoot tissue taken approximately 20 cm above the soil surface</tissue>
    </source>
</reference>
<dbReference type="AlphaFoldDB" id="A0A0A9E2T4"/>
<proteinExistence type="predicted"/>